<gene>
    <name evidence="1" type="ORF">Ga0074812_11199</name>
</gene>
<proteinExistence type="predicted"/>
<organism evidence="1 2">
    <name type="scientific">Parafrankia irregularis</name>
    <dbReference type="NCBI Taxonomy" id="795642"/>
    <lineage>
        <taxon>Bacteria</taxon>
        <taxon>Bacillati</taxon>
        <taxon>Actinomycetota</taxon>
        <taxon>Actinomycetes</taxon>
        <taxon>Frankiales</taxon>
        <taxon>Frankiaceae</taxon>
        <taxon>Parafrankia</taxon>
    </lineage>
</organism>
<evidence type="ECO:0000313" key="1">
    <source>
        <dbReference type="EMBL" id="CUU57263.1"/>
    </source>
</evidence>
<dbReference type="AlphaFoldDB" id="A0A0S4QQ69"/>
<accession>A0A0S4QQ69</accession>
<protein>
    <submittedName>
        <fullName evidence="1">Uncharacterized protein</fullName>
    </submittedName>
</protein>
<name>A0A0S4QQ69_9ACTN</name>
<sequence length="52" mass="5529">MGAVIIELLLLIVATAGPRRPEAGRAGRDQPQAERSRLISALVELSCRSGTE</sequence>
<keyword evidence="2" id="KW-1185">Reference proteome</keyword>
<dbReference type="EMBL" id="FAOZ01000011">
    <property type="protein sequence ID" value="CUU57263.1"/>
    <property type="molecule type" value="Genomic_DNA"/>
</dbReference>
<dbReference type="Proteomes" id="UP000198802">
    <property type="component" value="Unassembled WGS sequence"/>
</dbReference>
<reference evidence="2" key="1">
    <citation type="submission" date="2015-11" db="EMBL/GenBank/DDBJ databases">
        <authorList>
            <person name="Varghese N."/>
        </authorList>
    </citation>
    <scope>NUCLEOTIDE SEQUENCE [LARGE SCALE GENOMIC DNA]</scope>
    <source>
        <strain evidence="2">DSM 45899</strain>
    </source>
</reference>
<evidence type="ECO:0000313" key="2">
    <source>
        <dbReference type="Proteomes" id="UP000198802"/>
    </source>
</evidence>